<proteinExistence type="predicted"/>
<dbReference type="InterPro" id="IPR022565">
    <property type="entry name" value="DUF2608"/>
</dbReference>
<dbReference type="EMBL" id="CP060138">
    <property type="protein sequence ID" value="QQV74922.1"/>
    <property type="molecule type" value="Genomic_DNA"/>
</dbReference>
<organism evidence="2 3">
    <name type="scientific">Rickettsia tillamookensis</name>
    <dbReference type="NCBI Taxonomy" id="2761623"/>
    <lineage>
        <taxon>Bacteria</taxon>
        <taxon>Pseudomonadati</taxon>
        <taxon>Pseudomonadota</taxon>
        <taxon>Alphaproteobacteria</taxon>
        <taxon>Rickettsiales</taxon>
        <taxon>Rickettsiaceae</taxon>
        <taxon>Rickettsieae</taxon>
        <taxon>Rickettsia</taxon>
        <taxon>spotted fever group</taxon>
    </lineage>
</organism>
<gene>
    <name evidence="2" type="ORF">H6P87_00464</name>
</gene>
<name>A0A9E6SQA6_9RICK</name>
<accession>A0A9E6SQA6</accession>
<reference evidence="2 3" key="1">
    <citation type="journal article" date="2021" name="Int. J. Syst. Evol. Microbiol.">
        <title>Characterization of a novel transitional group Rickettsia species (Rickettsia tillamookensis sp. nov.) from the western black-legged tick, Ixodes pacificus.</title>
        <authorList>
            <person name="Gauthier D.T."/>
            <person name="Karpathy S.E."/>
            <person name="Grizzard S.L."/>
            <person name="Batra D."/>
            <person name="Rowe L.A."/>
            <person name="Paddock C.D."/>
        </authorList>
    </citation>
    <scope>NUCLEOTIDE SEQUENCE [LARGE SCALE GENOMIC DNA]</scope>
    <source>
        <strain evidence="2 3">Tillamook 23</strain>
    </source>
</reference>
<keyword evidence="1" id="KW-0732">Signal</keyword>
<evidence type="ECO:0000313" key="3">
    <source>
        <dbReference type="Proteomes" id="UP000595296"/>
    </source>
</evidence>
<dbReference type="RefSeq" id="WP_202070074.1">
    <property type="nucleotide sequence ID" value="NZ_CP060138.2"/>
</dbReference>
<protein>
    <recommendedName>
        <fullName evidence="4">DUF2608 domain-containing protein</fullName>
    </recommendedName>
</protein>
<sequence length="249" mass="28778">MKDFETADSAAKVYDLIIKNVPIGTSIFLDVDDTVITPKSKTFKKPPYNQMIDRIKENKSNYDNYEEIVSNWRLQRKAILIDEEWAEVINKLKAKFPVYVLTQMNTGKFGNIPSMQDWRYKELKELGIEFSDNEKLAIYNSGQNDDAIFYKGIFITGNHSKSGTLSKFSKDLNVSFIVFVDDRGKHAEDVRDYCKKNKIGFLGILFDGLKNLIGEPDKKLAEFQESYLIENAKWLEDDEAYELMTESNN</sequence>
<evidence type="ECO:0008006" key="4">
    <source>
        <dbReference type="Google" id="ProtNLM"/>
    </source>
</evidence>
<keyword evidence="3" id="KW-1185">Reference proteome</keyword>
<dbReference type="Pfam" id="PF11019">
    <property type="entry name" value="DUF2608"/>
    <property type="match status" value="1"/>
</dbReference>
<dbReference type="Proteomes" id="UP000595296">
    <property type="component" value="Chromosome"/>
</dbReference>
<evidence type="ECO:0000313" key="2">
    <source>
        <dbReference type="EMBL" id="QQV74922.1"/>
    </source>
</evidence>
<evidence type="ECO:0000256" key="1">
    <source>
        <dbReference type="ARBA" id="ARBA00022729"/>
    </source>
</evidence>